<keyword evidence="3" id="KW-0067">ATP-binding</keyword>
<feature type="region of interest" description="Disordered" evidence="1">
    <location>
        <begin position="1798"/>
        <end position="1818"/>
    </location>
</feature>
<evidence type="ECO:0000313" key="3">
    <source>
        <dbReference type="EMBL" id="MBS9535606.1"/>
    </source>
</evidence>
<sequence length="1857" mass="201992">MSLFGDDDLDQPTDPRVIDPGGSPLRPRRATEAPTGTHGATDAAPQGPAPHRPAPEAGEPGGGVAPAPAITDTATVEPSPQPARDFQPGTQIWVPSGTRARIDANLAVIDTLARLDTENRPATGTEQEVLARWSGWGATPEVFDERIDTYQTQRDYLKEHLTTDQYRSASASTLNAHYTDPAIAAAMWQALTDAGFAGDRVLEPGCGSGNFIGLAPAGAEMVGVESDPITAAVAARLYPSAQVRLEGFETTRLPESTFAAVVGNVPFGDFRVADPIYNPQGFSIHNHFIIKSLRLTAPGGYALLLTSRYTMDAIDPKARTALSKVADLIGAVRLPTKAFARVAGTDVITDILVLRRREPGRTLNPNHTDWLTSGPINDLTTADGTTATDISINHYFHQHPHNILGTLTAGSGQFGAQTLRVEADTLTNLADTVTQRLTRIINDAAQDSDRSFTALPGTLIDPGEISFAGGLVTAATEAQRPRLHSLRYDTTSQSLQNWTGHQWSTVNAPKTRLAETRELLAIRDAAEALIGSQRDQAAVGDRERLRTHLNRLYDTYVTKHGPIGRFKWTTPQPISLEKHDKRVEKAEEAWRKAAGDYDGPVPADLLAEWDEQAWAESTPSKRSAHIIAALRADPGWGQLSSLEAIDNDTGEVRKAPIFTIDVLGPAAVVEHCDTIDEALAVCLGERNQVDVTRIAELLHQDQETTRDQLNGLVFPSLNDPSELIPATTALSGNVRDKLARATDAVTDNPIYRDYASALAAVLPEDRTASQITARLGASWIGVEHHIAFVREVLGAQRITADHVGGTWTFECPRWERESVAMTETFGTPAKDAIELLDAVCNSKTIIVRAPAEEDASGPPPIDGDATIAAQAKAARLDERFKAWVFENEQRRDTLVSEYNRRFNSIVPPRYNGAGLTFPGKSERFVPHSYQRDAVARILAEPTVLLDHVVGAGKTGTMFMAAMELRRLGLARQPWIVVPNHIIEQVGAEAKWWYPGARVLIGDASTDREARNRLIAQSAADDWDMVIMAESQFGLIGVSPATHRRYIDDEIAEMRAALTAPGAEFSKPTQKRIEKQVKKLQDKLDALTKQDAKDQSLTFEQSGADYLFIDEAHRYKNLRRTTHIEELAHTGVGKAEGLAMKLRLLRERREDEAQATGHGETVARVATFATGTPVANSLGELYVMQKYLRPDLLDHAGVGHINDWARTFTANKQVVEVPPSGIGLRTRNLLAKFGNVAELMQLTRMFSDVVQRQAVEASGAVQLPSIAGGKRRIITVTPSQEVKDFVADLGHRAGALKTHGDGAKIDNILKISTDGRNVSLDPRLANMGAPAPGTARAAVVADEIMRIHHATADNTYTDAQTGATMARRGGLQIVFCDRGTPSADPGVFTIYGAIRDELVQRGMPPEAIRFIHDAIRPTDRQALFAACNTGNVSVLLGSTEKMGTGTNVQTRATALHHVDVPWRPADLEQREGRVIRQGNQNATVEICNYVTEGTYDTVMWQKVEAKAAYIEQLKVADLAAMAAGEVDDIGGGEMTIAAAETKALATGDPRYVTQVQLQDDVARLTALHRAHSEAGERRDRERTRAATELAHTRTALDTLTAVLDQITARAEAPTAYDIGGQSFAERKDAAGPFADACQRTFHALRNAAAWETRPLGVSINGYDMMARREHLKGELVIAFDIPSAGLRIPQADIAAATTATLDDTSSAKARGLLQRAENVFKDIPHHHQWLTTEHARLAATVDDLTTTVAAPFESQNELDAKRDELSRLTTVLRLEAESDAAQALQAAAEERMAAAGRKPGWSLELNPSEHTVTQSKHHDAATYRAAYLRACEHRAAEHRAEQQRAADKDRDLDDGMSL</sequence>
<dbReference type="Proteomes" id="UP001519535">
    <property type="component" value="Unassembled WGS sequence"/>
</dbReference>
<dbReference type="SUPFAM" id="SSF53335">
    <property type="entry name" value="S-adenosyl-L-methionine-dependent methyltransferases"/>
    <property type="match status" value="1"/>
</dbReference>
<dbReference type="InterPro" id="IPR052933">
    <property type="entry name" value="DNA_Protect_Modify"/>
</dbReference>
<dbReference type="PANTHER" id="PTHR41313">
    <property type="entry name" value="ADENINE-SPECIFIC METHYLTRANSFERASE"/>
    <property type="match status" value="1"/>
</dbReference>
<dbReference type="InterPro" id="IPR029063">
    <property type="entry name" value="SAM-dependent_MTases_sf"/>
</dbReference>
<dbReference type="EMBL" id="JAHCLR010000050">
    <property type="protein sequence ID" value="MBS9535606.1"/>
    <property type="molecule type" value="Genomic_DNA"/>
</dbReference>
<dbReference type="Gene3D" id="3.40.50.150">
    <property type="entry name" value="Vaccinia Virus protein VP39"/>
    <property type="match status" value="1"/>
</dbReference>
<feature type="domain" description="Helicase C-terminal" evidence="2">
    <location>
        <begin position="1350"/>
        <end position="1520"/>
    </location>
</feature>
<proteinExistence type="predicted"/>
<dbReference type="Gene3D" id="3.40.50.300">
    <property type="entry name" value="P-loop containing nucleotide triphosphate hydrolases"/>
    <property type="match status" value="2"/>
</dbReference>
<organism evidence="3 4">
    <name type="scientific">Mycolicibacter acidiphilus</name>
    <dbReference type="NCBI Taxonomy" id="2835306"/>
    <lineage>
        <taxon>Bacteria</taxon>
        <taxon>Bacillati</taxon>
        <taxon>Actinomycetota</taxon>
        <taxon>Actinomycetes</taxon>
        <taxon>Mycobacteriales</taxon>
        <taxon>Mycobacteriaceae</taxon>
        <taxon>Mycolicibacter</taxon>
    </lineage>
</organism>
<dbReference type="InterPro" id="IPR001650">
    <property type="entry name" value="Helicase_C-like"/>
</dbReference>
<comment type="caution">
    <text evidence="3">The sequence shown here is derived from an EMBL/GenBank/DDBJ whole genome shotgun (WGS) entry which is preliminary data.</text>
</comment>
<feature type="compositionally biased region" description="Acidic residues" evidence="1">
    <location>
        <begin position="1"/>
        <end position="11"/>
    </location>
</feature>
<protein>
    <submittedName>
        <fullName evidence="3">DEAD/DEAH box helicase family protein</fullName>
    </submittedName>
</protein>
<evidence type="ECO:0000259" key="2">
    <source>
        <dbReference type="PROSITE" id="PS51194"/>
    </source>
</evidence>
<dbReference type="PROSITE" id="PS51194">
    <property type="entry name" value="HELICASE_CTER"/>
    <property type="match status" value="1"/>
</dbReference>
<evidence type="ECO:0000256" key="1">
    <source>
        <dbReference type="SAM" id="MobiDB-lite"/>
    </source>
</evidence>
<dbReference type="InterPro" id="IPR014001">
    <property type="entry name" value="Helicase_ATP-bd"/>
</dbReference>
<feature type="region of interest" description="Disordered" evidence="1">
    <location>
        <begin position="1"/>
        <end position="89"/>
    </location>
</feature>
<dbReference type="SMART" id="SM00490">
    <property type="entry name" value="HELICc"/>
    <property type="match status" value="1"/>
</dbReference>
<keyword evidence="3" id="KW-0547">Nucleotide-binding</keyword>
<dbReference type="InterPro" id="IPR027417">
    <property type="entry name" value="P-loop_NTPase"/>
</dbReference>
<dbReference type="Pfam" id="PF00271">
    <property type="entry name" value="Helicase_C"/>
    <property type="match status" value="1"/>
</dbReference>
<dbReference type="SMART" id="SM00487">
    <property type="entry name" value="DEXDc"/>
    <property type="match status" value="1"/>
</dbReference>
<dbReference type="CDD" id="cd02440">
    <property type="entry name" value="AdoMet_MTases"/>
    <property type="match status" value="1"/>
</dbReference>
<dbReference type="GO" id="GO:0004386">
    <property type="term" value="F:helicase activity"/>
    <property type="evidence" value="ECO:0007669"/>
    <property type="project" value="UniProtKB-KW"/>
</dbReference>
<keyword evidence="3" id="KW-0378">Hydrolase</keyword>
<dbReference type="InterPro" id="IPR006935">
    <property type="entry name" value="Helicase/UvrB_N"/>
</dbReference>
<reference evidence="3 4" key="1">
    <citation type="submission" date="2021-05" db="EMBL/GenBank/DDBJ databases">
        <title>Mycobacterium acidophilum sp. nov., an extremely acid-tolerant member of the genus Mycobacterium.</title>
        <authorList>
            <person name="Xia J."/>
        </authorList>
    </citation>
    <scope>NUCLEOTIDE SEQUENCE [LARGE SCALE GENOMIC DNA]</scope>
    <source>
        <strain evidence="3 4">M1</strain>
    </source>
</reference>
<keyword evidence="3" id="KW-0347">Helicase</keyword>
<feature type="region of interest" description="Disordered" evidence="1">
    <location>
        <begin position="1833"/>
        <end position="1857"/>
    </location>
</feature>
<accession>A0ABS5RMR6</accession>
<evidence type="ECO:0000313" key="4">
    <source>
        <dbReference type="Proteomes" id="UP001519535"/>
    </source>
</evidence>
<gene>
    <name evidence="3" type="ORF">KIH27_18630</name>
</gene>
<dbReference type="PANTHER" id="PTHR41313:SF1">
    <property type="entry name" value="DNA METHYLASE ADENINE-SPECIFIC DOMAIN-CONTAINING PROTEIN"/>
    <property type="match status" value="1"/>
</dbReference>
<name>A0ABS5RMR6_9MYCO</name>
<keyword evidence="4" id="KW-1185">Reference proteome</keyword>
<dbReference type="SUPFAM" id="SSF52540">
    <property type="entry name" value="P-loop containing nucleoside triphosphate hydrolases"/>
    <property type="match status" value="2"/>
</dbReference>
<dbReference type="Pfam" id="PF04851">
    <property type="entry name" value="ResIII"/>
    <property type="match status" value="1"/>
</dbReference>